<dbReference type="GO" id="GO:0003824">
    <property type="term" value="F:catalytic activity"/>
    <property type="evidence" value="ECO:0007669"/>
    <property type="project" value="InterPro"/>
</dbReference>
<dbReference type="EMBL" id="BARS01046254">
    <property type="protein sequence ID" value="GAG28558.1"/>
    <property type="molecule type" value="Genomic_DNA"/>
</dbReference>
<proteinExistence type="predicted"/>
<dbReference type="Gene3D" id="3.20.70.20">
    <property type="match status" value="1"/>
</dbReference>
<dbReference type="Pfam" id="PF02901">
    <property type="entry name" value="PFL-like"/>
    <property type="match status" value="1"/>
</dbReference>
<dbReference type="PANTHER" id="PTHR43641:SF2">
    <property type="entry name" value="DEHYDRATASE YBIW-RELATED"/>
    <property type="match status" value="1"/>
</dbReference>
<feature type="non-terminal residue" evidence="2">
    <location>
        <position position="246"/>
    </location>
</feature>
<name>X0WVV8_9ZZZZ</name>
<dbReference type="InterPro" id="IPR051215">
    <property type="entry name" value="GRE"/>
</dbReference>
<dbReference type="SUPFAM" id="SSF51998">
    <property type="entry name" value="PFL-like glycyl radical enzymes"/>
    <property type="match status" value="1"/>
</dbReference>
<evidence type="ECO:0000313" key="2">
    <source>
        <dbReference type="EMBL" id="GAG28558.1"/>
    </source>
</evidence>
<protein>
    <recommendedName>
        <fullName evidence="1">PFL domain-containing protein</fullName>
    </recommendedName>
</protein>
<accession>X0WVV8</accession>
<dbReference type="AlphaFoldDB" id="X0WVV8"/>
<dbReference type="PANTHER" id="PTHR43641">
    <property type="entry name" value="FORMATE ACETYLTRANSFERASE 3-RELATED"/>
    <property type="match status" value="1"/>
</dbReference>
<sequence>IGGVTPDGKDATNELSFLILEAARDCQTPHHTITVRVHDRTPEALMLKALEVVRTGIGMPAFVGDNSYIEYLVGEGVSLPDARNYALAGCLDVNVPGKSRINSIGMFITPLVLEIAMNNGIEPRSGRQLGPETGDCEDFKTFDYLMKAYKEQLAYFMAMVSEVQNIILQGQAELVPEPVASSLMKDAIKIGRDVLNRTMPFENGSSLNPVGMINVADSMAAIKKLVFDEKKITMKELKAALAANWQ</sequence>
<feature type="non-terminal residue" evidence="2">
    <location>
        <position position="1"/>
    </location>
</feature>
<dbReference type="GO" id="GO:0005829">
    <property type="term" value="C:cytosol"/>
    <property type="evidence" value="ECO:0007669"/>
    <property type="project" value="TreeGrafter"/>
</dbReference>
<reference evidence="2" key="1">
    <citation type="journal article" date="2014" name="Front. Microbiol.">
        <title>High frequency of phylogenetically diverse reductive dehalogenase-homologous genes in deep subseafloor sedimentary metagenomes.</title>
        <authorList>
            <person name="Kawai M."/>
            <person name="Futagami T."/>
            <person name="Toyoda A."/>
            <person name="Takaki Y."/>
            <person name="Nishi S."/>
            <person name="Hori S."/>
            <person name="Arai W."/>
            <person name="Tsubouchi T."/>
            <person name="Morono Y."/>
            <person name="Uchiyama I."/>
            <person name="Ito T."/>
            <person name="Fujiyama A."/>
            <person name="Inagaki F."/>
            <person name="Takami H."/>
        </authorList>
    </citation>
    <scope>NUCLEOTIDE SEQUENCE</scope>
    <source>
        <strain evidence="2">Expedition CK06-06</strain>
    </source>
</reference>
<comment type="caution">
    <text evidence="2">The sequence shown here is derived from an EMBL/GenBank/DDBJ whole genome shotgun (WGS) entry which is preliminary data.</text>
</comment>
<gene>
    <name evidence="2" type="ORF">S01H1_69648</name>
</gene>
<evidence type="ECO:0000259" key="1">
    <source>
        <dbReference type="PROSITE" id="PS51554"/>
    </source>
</evidence>
<organism evidence="2">
    <name type="scientific">marine sediment metagenome</name>
    <dbReference type="NCBI Taxonomy" id="412755"/>
    <lineage>
        <taxon>unclassified sequences</taxon>
        <taxon>metagenomes</taxon>
        <taxon>ecological metagenomes</taxon>
    </lineage>
</organism>
<dbReference type="InterPro" id="IPR004184">
    <property type="entry name" value="PFL_dom"/>
</dbReference>
<dbReference type="PROSITE" id="PS51554">
    <property type="entry name" value="PFL"/>
    <property type="match status" value="1"/>
</dbReference>
<feature type="domain" description="PFL" evidence="1">
    <location>
        <begin position="1"/>
        <end position="246"/>
    </location>
</feature>